<dbReference type="EMBL" id="BGPR01003225">
    <property type="protein sequence ID" value="GBM85330.1"/>
    <property type="molecule type" value="Genomic_DNA"/>
</dbReference>
<organism evidence="1 2">
    <name type="scientific">Araneus ventricosus</name>
    <name type="common">Orbweaver spider</name>
    <name type="synonym">Epeira ventricosa</name>
    <dbReference type="NCBI Taxonomy" id="182803"/>
    <lineage>
        <taxon>Eukaryota</taxon>
        <taxon>Metazoa</taxon>
        <taxon>Ecdysozoa</taxon>
        <taxon>Arthropoda</taxon>
        <taxon>Chelicerata</taxon>
        <taxon>Arachnida</taxon>
        <taxon>Araneae</taxon>
        <taxon>Araneomorphae</taxon>
        <taxon>Entelegynae</taxon>
        <taxon>Araneoidea</taxon>
        <taxon>Araneidae</taxon>
        <taxon>Araneus</taxon>
    </lineage>
</organism>
<comment type="caution">
    <text evidence="1">The sequence shown here is derived from an EMBL/GenBank/DDBJ whole genome shotgun (WGS) entry which is preliminary data.</text>
</comment>
<keyword evidence="2" id="KW-1185">Reference proteome</keyword>
<gene>
    <name evidence="1" type="ORF">AVEN_58038_1</name>
</gene>
<reference evidence="1 2" key="1">
    <citation type="journal article" date="2019" name="Sci. Rep.">
        <title>Orb-weaving spider Araneus ventricosus genome elucidates the spidroin gene catalogue.</title>
        <authorList>
            <person name="Kono N."/>
            <person name="Nakamura H."/>
            <person name="Ohtoshi R."/>
            <person name="Moran D.A.P."/>
            <person name="Shinohara A."/>
            <person name="Yoshida Y."/>
            <person name="Fujiwara M."/>
            <person name="Mori M."/>
            <person name="Tomita M."/>
            <person name="Arakawa K."/>
        </authorList>
    </citation>
    <scope>NUCLEOTIDE SEQUENCE [LARGE SCALE GENOMIC DNA]</scope>
</reference>
<dbReference type="AlphaFoldDB" id="A0A4Y2J5T3"/>
<accession>A0A4Y2J5T3</accession>
<protein>
    <submittedName>
        <fullName evidence="1">Uncharacterized protein</fullName>
    </submittedName>
</protein>
<dbReference type="Proteomes" id="UP000499080">
    <property type="component" value="Unassembled WGS sequence"/>
</dbReference>
<evidence type="ECO:0000313" key="1">
    <source>
        <dbReference type="EMBL" id="GBM85330.1"/>
    </source>
</evidence>
<sequence length="99" mass="11052">MYMGLMSIKSVDVKAFFRWCGVEICRRVPAQVSFSSSDHGLKFRGSYQITCLSLKLDFNLTRLDTIDSTGILRAVALRQGRKGILQPWAPVLGEAAKTK</sequence>
<name>A0A4Y2J5T3_ARAVE</name>
<proteinExistence type="predicted"/>
<evidence type="ECO:0000313" key="2">
    <source>
        <dbReference type="Proteomes" id="UP000499080"/>
    </source>
</evidence>